<gene>
    <name evidence="13" type="ORF">GCM10009119_40100</name>
</gene>
<dbReference type="Proteomes" id="UP001500469">
    <property type="component" value="Unassembled WGS sequence"/>
</dbReference>
<keyword evidence="7" id="KW-0692">RNA repair</keyword>
<dbReference type="EMBL" id="BAAAFI010000048">
    <property type="protein sequence ID" value="GAA0881040.1"/>
    <property type="molecule type" value="Genomic_DNA"/>
</dbReference>
<protein>
    <submittedName>
        <fullName evidence="13">HD domain-containing protein</fullName>
    </submittedName>
</protein>
<proteinExistence type="inferred from homology"/>
<evidence type="ECO:0000256" key="7">
    <source>
        <dbReference type="ARBA" id="ARBA00022800"/>
    </source>
</evidence>
<feature type="domain" description="HD/PDEase" evidence="12">
    <location>
        <begin position="254"/>
        <end position="378"/>
    </location>
</feature>
<dbReference type="CDD" id="cd05398">
    <property type="entry name" value="NT_ClassII-CCAase"/>
    <property type="match status" value="1"/>
</dbReference>
<evidence type="ECO:0000256" key="2">
    <source>
        <dbReference type="ARBA" id="ARBA00022679"/>
    </source>
</evidence>
<accession>A0ABP3YKW0</accession>
<evidence type="ECO:0000256" key="5">
    <source>
        <dbReference type="ARBA" id="ARBA00022723"/>
    </source>
</evidence>
<dbReference type="SUPFAM" id="SSF81891">
    <property type="entry name" value="Poly A polymerase C-terminal region-like"/>
    <property type="match status" value="1"/>
</dbReference>
<keyword evidence="4" id="KW-0548">Nucleotidyltransferase</keyword>
<dbReference type="Pfam" id="PF12627">
    <property type="entry name" value="PolyA_pol_RNAbd"/>
    <property type="match status" value="1"/>
</dbReference>
<keyword evidence="9" id="KW-0460">Magnesium</keyword>
<evidence type="ECO:0000256" key="4">
    <source>
        <dbReference type="ARBA" id="ARBA00022695"/>
    </source>
</evidence>
<comment type="similarity">
    <text evidence="11">Belongs to the tRNA nucleotidyltransferase/poly(A) polymerase family.</text>
</comment>
<evidence type="ECO:0000256" key="9">
    <source>
        <dbReference type="ARBA" id="ARBA00022842"/>
    </source>
</evidence>
<dbReference type="SUPFAM" id="SSF81301">
    <property type="entry name" value="Nucleotidyltransferase"/>
    <property type="match status" value="1"/>
</dbReference>
<name>A0ABP3YKW0_9BACT</name>
<evidence type="ECO:0000256" key="11">
    <source>
        <dbReference type="RuleBase" id="RU003953"/>
    </source>
</evidence>
<evidence type="ECO:0000256" key="1">
    <source>
        <dbReference type="ARBA" id="ARBA00001946"/>
    </source>
</evidence>
<dbReference type="Gene3D" id="1.10.246.80">
    <property type="match status" value="1"/>
</dbReference>
<dbReference type="InterPro" id="IPR003607">
    <property type="entry name" value="HD/PDEase_dom"/>
</dbReference>
<keyword evidence="2 11" id="KW-0808">Transferase</keyword>
<evidence type="ECO:0000256" key="10">
    <source>
        <dbReference type="ARBA" id="ARBA00022884"/>
    </source>
</evidence>
<evidence type="ECO:0000256" key="3">
    <source>
        <dbReference type="ARBA" id="ARBA00022694"/>
    </source>
</evidence>
<dbReference type="InterPro" id="IPR050124">
    <property type="entry name" value="tRNA_CCA-adding_enzyme"/>
</dbReference>
<dbReference type="Gene3D" id="1.10.3090.10">
    <property type="entry name" value="cca-adding enzyme, domain 2"/>
    <property type="match status" value="1"/>
</dbReference>
<keyword evidence="6" id="KW-0547">Nucleotide-binding</keyword>
<comment type="cofactor">
    <cofactor evidence="1">
        <name>Mg(2+)</name>
        <dbReference type="ChEBI" id="CHEBI:18420"/>
    </cofactor>
</comment>
<evidence type="ECO:0000313" key="13">
    <source>
        <dbReference type="EMBL" id="GAA0881040.1"/>
    </source>
</evidence>
<dbReference type="InterPro" id="IPR006674">
    <property type="entry name" value="HD_domain"/>
</dbReference>
<evidence type="ECO:0000313" key="14">
    <source>
        <dbReference type="Proteomes" id="UP001500469"/>
    </source>
</evidence>
<keyword evidence="5" id="KW-0479">Metal-binding</keyword>
<dbReference type="CDD" id="cd00077">
    <property type="entry name" value="HDc"/>
    <property type="match status" value="1"/>
</dbReference>
<keyword evidence="8" id="KW-0067">ATP-binding</keyword>
<comment type="caution">
    <text evidence="13">The sequence shown here is derived from an EMBL/GenBank/DDBJ whole genome shotgun (WGS) entry which is preliminary data.</text>
</comment>
<dbReference type="Pfam" id="PF01966">
    <property type="entry name" value="HD"/>
    <property type="match status" value="1"/>
</dbReference>
<dbReference type="RefSeq" id="WP_343854716.1">
    <property type="nucleotide sequence ID" value="NZ_BAAAFI010000048.1"/>
</dbReference>
<keyword evidence="10 11" id="KW-0694">RNA-binding</keyword>
<keyword evidence="3" id="KW-0819">tRNA processing</keyword>
<evidence type="ECO:0000256" key="6">
    <source>
        <dbReference type="ARBA" id="ARBA00022741"/>
    </source>
</evidence>
<dbReference type="InterPro" id="IPR043519">
    <property type="entry name" value="NT_sf"/>
</dbReference>
<dbReference type="PANTHER" id="PTHR47545">
    <property type="entry name" value="MULTIFUNCTIONAL CCA PROTEIN"/>
    <property type="match status" value="1"/>
</dbReference>
<evidence type="ECO:0000259" key="12">
    <source>
        <dbReference type="SMART" id="SM00471"/>
    </source>
</evidence>
<sequence>MNFKSKLDENDIFEKVGAAGARLGIKTYLVGGFVRDLILNRPSKDIDFTCVGSGISLAQEVARSFDSHVPLSVFKNFGTAMLKLEDWELEFVGARKESYRLESRKPIVEDGTLEEDLERRDFTINAMAISLNPENYGELIDPFDGVGDIKRKLIKTPLEPGITFSDDPLRMMRAVRFASQLTFDIDADTFFALTENAPRLQIISAERIIVELNKIVETPKPSYGFKLLFASKLLHEFFPEMVELQGVDSVDDKSHKDNFYHTLQVLDNVCTMTEDLWLRWAAIMHDIAKPATKRFNPKVGWTFHGHEDKGARMTPSIFRRMKLPMDERMKYVQKLVRLHLRPIALVKEEVTDSALRRLLFDAGDDIDDLMKLCRADITSKNNKKVLRYLENFDKVEEKLKEVEGKDQIRNFQPPVSGEEIMDIFGLSPSKIVGEIKEEIKEAILEGKIQNNPEAARKLMFDIAREKGIAPVDNKSNHQENND</sequence>
<organism evidence="13 14">
    <name type="scientific">Algoriphagus jejuensis</name>
    <dbReference type="NCBI Taxonomy" id="419934"/>
    <lineage>
        <taxon>Bacteria</taxon>
        <taxon>Pseudomonadati</taxon>
        <taxon>Bacteroidota</taxon>
        <taxon>Cytophagia</taxon>
        <taxon>Cytophagales</taxon>
        <taxon>Cyclobacteriaceae</taxon>
        <taxon>Algoriphagus</taxon>
    </lineage>
</organism>
<dbReference type="Pfam" id="PF01743">
    <property type="entry name" value="PolyA_pol"/>
    <property type="match status" value="1"/>
</dbReference>
<dbReference type="InterPro" id="IPR002646">
    <property type="entry name" value="PolA_pol_head_dom"/>
</dbReference>
<keyword evidence="14" id="KW-1185">Reference proteome</keyword>
<dbReference type="InterPro" id="IPR032828">
    <property type="entry name" value="PolyA_RNA-bd"/>
</dbReference>
<evidence type="ECO:0000256" key="8">
    <source>
        <dbReference type="ARBA" id="ARBA00022840"/>
    </source>
</evidence>
<dbReference type="Gene3D" id="3.30.460.10">
    <property type="entry name" value="Beta Polymerase, domain 2"/>
    <property type="match status" value="1"/>
</dbReference>
<reference evidence="14" key="1">
    <citation type="journal article" date="2019" name="Int. J. Syst. Evol. Microbiol.">
        <title>The Global Catalogue of Microorganisms (GCM) 10K type strain sequencing project: providing services to taxonomists for standard genome sequencing and annotation.</title>
        <authorList>
            <consortium name="The Broad Institute Genomics Platform"/>
            <consortium name="The Broad Institute Genome Sequencing Center for Infectious Disease"/>
            <person name="Wu L."/>
            <person name="Ma J."/>
        </authorList>
    </citation>
    <scope>NUCLEOTIDE SEQUENCE [LARGE SCALE GENOMIC DNA]</scope>
    <source>
        <strain evidence="14">JCM 16112</strain>
    </source>
</reference>
<dbReference type="SMART" id="SM00471">
    <property type="entry name" value="HDc"/>
    <property type="match status" value="1"/>
</dbReference>
<dbReference type="PANTHER" id="PTHR47545:SF1">
    <property type="entry name" value="MULTIFUNCTIONAL CCA PROTEIN"/>
    <property type="match status" value="1"/>
</dbReference>